<name>A0A4C1Y2G9_EUMVA</name>
<sequence length="92" mass="10092">MCEGGDVGDHVNKFSDIVDRFSAMDIEIERRAEFEFATCLGTLRGRLARRSRVQSDGALIGRDESDDKSDDFDSFTECGWTAHASADGGRVG</sequence>
<dbReference type="AlphaFoldDB" id="A0A4C1Y2G9"/>
<protein>
    <submittedName>
        <fullName evidence="1">Uncharacterized protein</fullName>
    </submittedName>
</protein>
<organism evidence="1 2">
    <name type="scientific">Eumeta variegata</name>
    <name type="common">Bagworm moth</name>
    <name type="synonym">Eumeta japonica</name>
    <dbReference type="NCBI Taxonomy" id="151549"/>
    <lineage>
        <taxon>Eukaryota</taxon>
        <taxon>Metazoa</taxon>
        <taxon>Ecdysozoa</taxon>
        <taxon>Arthropoda</taxon>
        <taxon>Hexapoda</taxon>
        <taxon>Insecta</taxon>
        <taxon>Pterygota</taxon>
        <taxon>Neoptera</taxon>
        <taxon>Endopterygota</taxon>
        <taxon>Lepidoptera</taxon>
        <taxon>Glossata</taxon>
        <taxon>Ditrysia</taxon>
        <taxon>Tineoidea</taxon>
        <taxon>Psychidae</taxon>
        <taxon>Oiketicinae</taxon>
        <taxon>Eumeta</taxon>
    </lineage>
</organism>
<accession>A0A4C1Y2G9</accession>
<evidence type="ECO:0000313" key="1">
    <source>
        <dbReference type="EMBL" id="GBP69710.1"/>
    </source>
</evidence>
<dbReference type="Proteomes" id="UP000299102">
    <property type="component" value="Unassembled WGS sequence"/>
</dbReference>
<keyword evidence="2" id="KW-1185">Reference proteome</keyword>
<reference evidence="1 2" key="1">
    <citation type="journal article" date="2019" name="Commun. Biol.">
        <title>The bagworm genome reveals a unique fibroin gene that provides high tensile strength.</title>
        <authorList>
            <person name="Kono N."/>
            <person name="Nakamura H."/>
            <person name="Ohtoshi R."/>
            <person name="Tomita M."/>
            <person name="Numata K."/>
            <person name="Arakawa K."/>
        </authorList>
    </citation>
    <scope>NUCLEOTIDE SEQUENCE [LARGE SCALE GENOMIC DNA]</scope>
</reference>
<dbReference type="EMBL" id="BGZK01001050">
    <property type="protein sequence ID" value="GBP69710.1"/>
    <property type="molecule type" value="Genomic_DNA"/>
</dbReference>
<evidence type="ECO:0000313" key="2">
    <source>
        <dbReference type="Proteomes" id="UP000299102"/>
    </source>
</evidence>
<gene>
    <name evidence="1" type="ORF">EVAR_79943_1</name>
</gene>
<proteinExistence type="predicted"/>
<comment type="caution">
    <text evidence="1">The sequence shown here is derived from an EMBL/GenBank/DDBJ whole genome shotgun (WGS) entry which is preliminary data.</text>
</comment>